<dbReference type="GO" id="GO:0030414">
    <property type="term" value="F:peptidase inhibitor activity"/>
    <property type="evidence" value="ECO:0007669"/>
    <property type="project" value="InterPro"/>
</dbReference>
<evidence type="ECO:0000313" key="3">
    <source>
        <dbReference type="Proteomes" id="UP001497382"/>
    </source>
</evidence>
<reference evidence="2 3" key="1">
    <citation type="submission" date="2024-04" db="EMBL/GenBank/DDBJ databases">
        <authorList>
            <person name="Rising A."/>
            <person name="Reimegard J."/>
            <person name="Sonavane S."/>
            <person name="Akerstrom W."/>
            <person name="Nylinder S."/>
            <person name="Hedman E."/>
            <person name="Kallberg Y."/>
        </authorList>
    </citation>
    <scope>NUCLEOTIDE SEQUENCE [LARGE SCALE GENOMIC DNA]</scope>
</reference>
<dbReference type="Gene3D" id="2.10.80.20">
    <property type="match status" value="1"/>
</dbReference>
<dbReference type="EMBL" id="CAXIEN010000089">
    <property type="protein sequence ID" value="CAL1275930.1"/>
    <property type="molecule type" value="Genomic_DNA"/>
</dbReference>
<dbReference type="Proteomes" id="UP001497382">
    <property type="component" value="Unassembled WGS sequence"/>
</dbReference>
<accession>A0AAV1ZWA5</accession>
<dbReference type="InterPro" id="IPR053741">
    <property type="entry name" value="Ser_Fungal_Prot_Inhib_sf"/>
</dbReference>
<comment type="caution">
    <text evidence="2">The sequence shown here is derived from an EMBL/GenBank/DDBJ whole genome shotgun (WGS) entry which is preliminary data.</text>
</comment>
<proteinExistence type="predicted"/>
<keyword evidence="1" id="KW-0812">Transmembrane</keyword>
<dbReference type="InterPro" id="IPR021066">
    <property type="entry name" value="FPI1"/>
</dbReference>
<dbReference type="AlphaFoldDB" id="A0AAV1ZWA5"/>
<protein>
    <submittedName>
        <fullName evidence="2">Uncharacterized protein</fullName>
    </submittedName>
</protein>
<organism evidence="2 3">
    <name type="scientific">Larinioides sclopetarius</name>
    <dbReference type="NCBI Taxonomy" id="280406"/>
    <lineage>
        <taxon>Eukaryota</taxon>
        <taxon>Metazoa</taxon>
        <taxon>Ecdysozoa</taxon>
        <taxon>Arthropoda</taxon>
        <taxon>Chelicerata</taxon>
        <taxon>Arachnida</taxon>
        <taxon>Araneae</taxon>
        <taxon>Araneomorphae</taxon>
        <taxon>Entelegynae</taxon>
        <taxon>Araneoidea</taxon>
        <taxon>Araneidae</taxon>
        <taxon>Larinioides</taxon>
    </lineage>
</organism>
<gene>
    <name evidence="2" type="ORF">LARSCL_LOCUS8376</name>
</gene>
<keyword evidence="3" id="KW-1185">Reference proteome</keyword>
<keyword evidence="1" id="KW-0472">Membrane</keyword>
<keyword evidence="1" id="KW-1133">Transmembrane helix</keyword>
<dbReference type="Pfam" id="PF12190">
    <property type="entry name" value="amfpi-1"/>
    <property type="match status" value="1"/>
</dbReference>
<name>A0AAV1ZWA5_9ARAC</name>
<feature type="transmembrane region" description="Helical" evidence="1">
    <location>
        <begin position="20"/>
        <end position="41"/>
    </location>
</feature>
<evidence type="ECO:0000256" key="1">
    <source>
        <dbReference type="SAM" id="Phobius"/>
    </source>
</evidence>
<sequence length="114" mass="12819">MILLLNFLRDRQLTPNMIKYILLLTLVVAVAQCLLVCPKHYCDKVECEDLSSCRAENGYRVKEKGGWCRCCDLCVKVIGENEPCSPPIEMGVIFTSECAEGLHCPPEIGRCVRI</sequence>
<evidence type="ECO:0000313" key="2">
    <source>
        <dbReference type="EMBL" id="CAL1275930.1"/>
    </source>
</evidence>